<dbReference type="EnsemblPlants" id="Zm00001eb080130_T001">
    <property type="protein sequence ID" value="Zm00001eb080130_P001"/>
    <property type="gene ID" value="Zm00001eb080130"/>
</dbReference>
<gene>
    <name evidence="2" type="primary">LOC103646333</name>
</gene>
<dbReference type="GeneID" id="103646333"/>
<keyword evidence="3" id="KW-1185">Reference proteome</keyword>
<dbReference type="InterPro" id="IPR042885">
    <property type="entry name" value="HIPP47/16"/>
</dbReference>
<evidence type="ECO:0000313" key="3">
    <source>
        <dbReference type="Proteomes" id="UP000007305"/>
    </source>
</evidence>
<dbReference type="InterPro" id="IPR006121">
    <property type="entry name" value="HMA_dom"/>
</dbReference>
<protein>
    <recommendedName>
        <fullName evidence="1">HMA domain-containing protein</fullName>
    </recommendedName>
</protein>
<dbReference type="Gramene" id="Zm00001eb080130_T001">
    <property type="protein sequence ID" value="Zm00001eb080130_P001"/>
    <property type="gene ID" value="Zm00001eb080130"/>
</dbReference>
<reference evidence="3" key="1">
    <citation type="submission" date="2015-12" db="EMBL/GenBank/DDBJ databases">
        <title>Update maize B73 reference genome by single molecule sequencing technologies.</title>
        <authorList>
            <consortium name="Maize Genome Sequencing Project"/>
            <person name="Ware D."/>
        </authorList>
    </citation>
    <scope>NUCLEOTIDE SEQUENCE [LARGE SCALE GENOMIC DNA]</scope>
    <source>
        <strain evidence="3">cv. B73</strain>
    </source>
</reference>
<dbReference type="AlphaFoldDB" id="A0A804MEV5"/>
<dbReference type="KEGG" id="zma:103646333"/>
<dbReference type="InParanoid" id="A0A804MEV5"/>
<reference evidence="2" key="2">
    <citation type="submission" date="2019-07" db="EMBL/GenBank/DDBJ databases">
        <authorList>
            <person name="Seetharam A."/>
            <person name="Woodhouse M."/>
            <person name="Cannon E."/>
        </authorList>
    </citation>
    <scope>NUCLEOTIDE SEQUENCE [LARGE SCALE GENOMIC DNA]</scope>
    <source>
        <strain evidence="2">cv. B73</strain>
    </source>
</reference>
<dbReference type="Gene3D" id="3.30.70.100">
    <property type="match status" value="1"/>
</dbReference>
<dbReference type="FunCoup" id="A0A804MEV5">
    <property type="interactions" value="848"/>
</dbReference>
<feature type="domain" description="HMA" evidence="1">
    <location>
        <begin position="3"/>
        <end position="72"/>
    </location>
</feature>
<dbReference type="PANTHER" id="PTHR46932:SF20">
    <property type="entry name" value="HMA DOMAIN-CONTAINING PROTEIN"/>
    <property type="match status" value="1"/>
</dbReference>
<dbReference type="RefSeq" id="XP_008669286.1">
    <property type="nucleotide sequence ID" value="XM_008671064.3"/>
</dbReference>
<reference evidence="2" key="3">
    <citation type="submission" date="2021-05" db="UniProtKB">
        <authorList>
            <consortium name="EnsemblPlants"/>
        </authorList>
    </citation>
    <scope>IDENTIFICATION</scope>
    <source>
        <strain evidence="2">cv. B73</strain>
    </source>
</reference>
<organism evidence="2 3">
    <name type="scientific">Zea mays</name>
    <name type="common">Maize</name>
    <dbReference type="NCBI Taxonomy" id="4577"/>
    <lineage>
        <taxon>Eukaryota</taxon>
        <taxon>Viridiplantae</taxon>
        <taxon>Streptophyta</taxon>
        <taxon>Embryophyta</taxon>
        <taxon>Tracheophyta</taxon>
        <taxon>Spermatophyta</taxon>
        <taxon>Magnoliopsida</taxon>
        <taxon>Liliopsida</taxon>
        <taxon>Poales</taxon>
        <taxon>Poaceae</taxon>
        <taxon>PACMAD clade</taxon>
        <taxon>Panicoideae</taxon>
        <taxon>Andropogonodae</taxon>
        <taxon>Andropogoneae</taxon>
        <taxon>Tripsacinae</taxon>
        <taxon>Zea</taxon>
    </lineage>
</organism>
<accession>A0A804MEV5</accession>
<dbReference type="PANTHER" id="PTHR46932">
    <property type="entry name" value="HEAVY METAL-ASSOCIATED ISOPRENYLATED PLANT PROTEIN 47"/>
    <property type="match status" value="1"/>
</dbReference>
<evidence type="ECO:0000259" key="1">
    <source>
        <dbReference type="PROSITE" id="PS50846"/>
    </source>
</evidence>
<dbReference type="OrthoDB" id="692882at2759"/>
<proteinExistence type="predicted"/>
<sequence>MTKQKIVIKLSMPSEKSRSKAMVLVARTDGVSSMEIAGDGKDQLVVVGVDVDTVCLVMCLRKKLGYADILKVEEVKDKKPPEGPKVVDPLPYYCPCYYGYYCHHHNNPWC</sequence>
<dbReference type="GO" id="GO:0046872">
    <property type="term" value="F:metal ion binding"/>
    <property type="evidence" value="ECO:0007669"/>
    <property type="project" value="InterPro"/>
</dbReference>
<dbReference type="PROSITE" id="PS50846">
    <property type="entry name" value="HMA_2"/>
    <property type="match status" value="1"/>
</dbReference>
<name>A0A804MEV5_MAIZE</name>
<evidence type="ECO:0000313" key="2">
    <source>
        <dbReference type="EnsemblPlants" id="Zm00001eb080130_P001"/>
    </source>
</evidence>
<dbReference type="Proteomes" id="UP000007305">
    <property type="component" value="Chromosome 2"/>
</dbReference>